<dbReference type="Proteomes" id="UP001519460">
    <property type="component" value="Unassembled WGS sequence"/>
</dbReference>
<dbReference type="InterPro" id="IPR035892">
    <property type="entry name" value="C2_domain_sf"/>
</dbReference>
<evidence type="ECO:0000313" key="4">
    <source>
        <dbReference type="Proteomes" id="UP001519460"/>
    </source>
</evidence>
<feature type="region of interest" description="Disordered" evidence="1">
    <location>
        <begin position="1"/>
        <end position="71"/>
    </location>
</feature>
<dbReference type="PANTHER" id="PTHR10024">
    <property type="entry name" value="SYNAPTOTAGMIN"/>
    <property type="match status" value="1"/>
</dbReference>
<keyword evidence="4" id="KW-1185">Reference proteome</keyword>
<dbReference type="SUPFAM" id="SSF49562">
    <property type="entry name" value="C2 domain (Calcium/lipid-binding domain, CaLB)"/>
    <property type="match status" value="1"/>
</dbReference>
<dbReference type="Pfam" id="PF00168">
    <property type="entry name" value="C2"/>
    <property type="match status" value="1"/>
</dbReference>
<gene>
    <name evidence="3" type="ORF">BaRGS_00001248</name>
</gene>
<organism evidence="3 4">
    <name type="scientific">Batillaria attramentaria</name>
    <dbReference type="NCBI Taxonomy" id="370345"/>
    <lineage>
        <taxon>Eukaryota</taxon>
        <taxon>Metazoa</taxon>
        <taxon>Spiralia</taxon>
        <taxon>Lophotrochozoa</taxon>
        <taxon>Mollusca</taxon>
        <taxon>Gastropoda</taxon>
        <taxon>Caenogastropoda</taxon>
        <taxon>Sorbeoconcha</taxon>
        <taxon>Cerithioidea</taxon>
        <taxon>Batillariidae</taxon>
        <taxon>Batillaria</taxon>
    </lineage>
</organism>
<dbReference type="AlphaFoldDB" id="A0ABD0M746"/>
<evidence type="ECO:0000313" key="3">
    <source>
        <dbReference type="EMBL" id="KAK7507313.1"/>
    </source>
</evidence>
<dbReference type="EMBL" id="JACVVK020000004">
    <property type="protein sequence ID" value="KAK7507313.1"/>
    <property type="molecule type" value="Genomic_DNA"/>
</dbReference>
<evidence type="ECO:0000259" key="2">
    <source>
        <dbReference type="PROSITE" id="PS50004"/>
    </source>
</evidence>
<protein>
    <recommendedName>
        <fullName evidence="2">C2 domain-containing protein</fullName>
    </recommendedName>
</protein>
<dbReference type="InterPro" id="IPR000008">
    <property type="entry name" value="C2_dom"/>
</dbReference>
<dbReference type="SMART" id="SM00239">
    <property type="entry name" value="C2"/>
    <property type="match status" value="1"/>
</dbReference>
<reference evidence="3 4" key="1">
    <citation type="journal article" date="2023" name="Sci. Data">
        <title>Genome assembly of the Korean intertidal mud-creeper Batillaria attramentaria.</title>
        <authorList>
            <person name="Patra A.K."/>
            <person name="Ho P.T."/>
            <person name="Jun S."/>
            <person name="Lee S.J."/>
            <person name="Kim Y."/>
            <person name="Won Y.J."/>
        </authorList>
    </citation>
    <scope>NUCLEOTIDE SEQUENCE [LARGE SCALE GENOMIC DNA]</scope>
    <source>
        <strain evidence="3">Wonlab-2016</strain>
    </source>
</reference>
<feature type="domain" description="C2" evidence="2">
    <location>
        <begin position="106"/>
        <end position="250"/>
    </location>
</feature>
<accession>A0ABD0M746</accession>
<proteinExistence type="predicted"/>
<sequence>SRPEGSQVQGSTSHGSASWTTTPSGQNKYNTPIGVRRVENRSHRKRMAMAGVVNDRQTTLQSGRTPQDHGNPGDCLKCLISDGEGEGGGERCADIEDATVVSQPGPVTDSEMKMDRCDLKTSKLLRVYPWEGVLCGVECAYSGDFYLKVCLMIQNVSFCLRFLRQDFYVKVCLMIQNKMVKTKKSETSKKTTSPSFNESFNFKLPVASLDTASVNVSVMQYISGHKDKLVGRIVLGSFMFARGKELDHWNEMIATQREQVTNWHVLT</sequence>
<dbReference type="PANTHER" id="PTHR10024:SF234">
    <property type="entry name" value="SYNAPTOTAGMIN-15-RELATED"/>
    <property type="match status" value="1"/>
</dbReference>
<feature type="compositionally biased region" description="Polar residues" evidence="1">
    <location>
        <begin position="1"/>
        <end position="30"/>
    </location>
</feature>
<feature type="non-terminal residue" evidence="3">
    <location>
        <position position="1"/>
    </location>
</feature>
<dbReference type="PROSITE" id="PS50004">
    <property type="entry name" value="C2"/>
    <property type="match status" value="1"/>
</dbReference>
<feature type="compositionally biased region" description="Polar residues" evidence="1">
    <location>
        <begin position="55"/>
        <end position="65"/>
    </location>
</feature>
<comment type="caution">
    <text evidence="3">The sequence shown here is derived from an EMBL/GenBank/DDBJ whole genome shotgun (WGS) entry which is preliminary data.</text>
</comment>
<dbReference type="Gene3D" id="2.60.40.150">
    <property type="entry name" value="C2 domain"/>
    <property type="match status" value="1"/>
</dbReference>
<name>A0ABD0M746_9CAEN</name>
<evidence type="ECO:0000256" key="1">
    <source>
        <dbReference type="SAM" id="MobiDB-lite"/>
    </source>
</evidence>